<dbReference type="EMBL" id="CAJNRF010014928">
    <property type="protein sequence ID" value="CAF2162754.1"/>
    <property type="molecule type" value="Genomic_DNA"/>
</dbReference>
<dbReference type="Proteomes" id="UP000681720">
    <property type="component" value="Unassembled WGS sequence"/>
</dbReference>
<evidence type="ECO:0000313" key="4">
    <source>
        <dbReference type="EMBL" id="CAF3970974.1"/>
    </source>
</evidence>
<proteinExistence type="predicted"/>
<organism evidence="2 6">
    <name type="scientific">Rotaria magnacalcarata</name>
    <dbReference type="NCBI Taxonomy" id="392030"/>
    <lineage>
        <taxon>Eukaryota</taxon>
        <taxon>Metazoa</taxon>
        <taxon>Spiralia</taxon>
        <taxon>Gnathifera</taxon>
        <taxon>Rotifera</taxon>
        <taxon>Eurotatoria</taxon>
        <taxon>Bdelloidea</taxon>
        <taxon>Philodinida</taxon>
        <taxon>Philodinidae</taxon>
        <taxon>Rotaria</taxon>
    </lineage>
</organism>
<evidence type="ECO:0000313" key="3">
    <source>
        <dbReference type="EMBL" id="CAF2162754.1"/>
    </source>
</evidence>
<evidence type="ECO:0000313" key="1">
    <source>
        <dbReference type="EMBL" id="CAF1154214.1"/>
    </source>
</evidence>
<evidence type="ECO:0000313" key="6">
    <source>
        <dbReference type="Proteomes" id="UP000663834"/>
    </source>
</evidence>
<dbReference type="EMBL" id="CAJOBJ010003593">
    <property type="protein sequence ID" value="CAF3970974.1"/>
    <property type="molecule type" value="Genomic_DNA"/>
</dbReference>
<accession>A0A816H6T7</accession>
<comment type="caution">
    <text evidence="2">The sequence shown here is derived from an EMBL/GenBank/DDBJ whole genome shotgun (WGS) entry which is preliminary data.</text>
</comment>
<dbReference type="EMBL" id="CAJNOV010003818">
    <property type="protein sequence ID" value="CAF1154214.1"/>
    <property type="molecule type" value="Genomic_DNA"/>
</dbReference>
<dbReference type="Proteomes" id="UP000663834">
    <property type="component" value="Unassembled WGS sequence"/>
</dbReference>
<evidence type="ECO:0000313" key="2">
    <source>
        <dbReference type="EMBL" id="CAF1683399.1"/>
    </source>
</evidence>
<reference evidence="2" key="1">
    <citation type="submission" date="2021-02" db="EMBL/GenBank/DDBJ databases">
        <authorList>
            <person name="Nowell W R."/>
        </authorList>
    </citation>
    <scope>NUCLEOTIDE SEQUENCE</scope>
</reference>
<name>A0A816H6T7_9BILA</name>
<evidence type="ECO:0000313" key="5">
    <source>
        <dbReference type="EMBL" id="CAF4018360.1"/>
    </source>
</evidence>
<dbReference type="OrthoDB" id="9970604at2759"/>
<dbReference type="Proteomes" id="UP000663855">
    <property type="component" value="Unassembled WGS sequence"/>
</dbReference>
<dbReference type="EMBL" id="CAJNOW010021236">
    <property type="protein sequence ID" value="CAF1683399.1"/>
    <property type="molecule type" value="Genomic_DNA"/>
</dbReference>
<dbReference type="EMBL" id="CAJOBH010005253">
    <property type="protein sequence ID" value="CAF4018360.1"/>
    <property type="molecule type" value="Genomic_DNA"/>
</dbReference>
<dbReference type="Proteomes" id="UP000681967">
    <property type="component" value="Unassembled WGS sequence"/>
</dbReference>
<protein>
    <submittedName>
        <fullName evidence="2">Uncharacterized protein</fullName>
    </submittedName>
</protein>
<dbReference type="AlphaFoldDB" id="A0A816H6T7"/>
<dbReference type="Proteomes" id="UP000663856">
    <property type="component" value="Unassembled WGS sequence"/>
</dbReference>
<gene>
    <name evidence="5" type="ORF">BYL167_LOCUS14633</name>
    <name evidence="1" type="ORF">CJN711_LOCUS9680</name>
    <name evidence="4" type="ORF">GIL414_LOCUS10149</name>
    <name evidence="2" type="ORF">KQP761_LOCUS37500</name>
    <name evidence="3" type="ORF">WKI299_LOCUS32354</name>
</gene>
<sequence length="122" mass="13858">MGNTHSTDVYIAEPQLSDLCDSRSLLGIWRDTKHGYCMRFDDVYDRKLNRIAGLSSTGAHAQACLTGAIVDLKLTLSDNCSSYYYKGLLEISNDDQQTHTIRWTKKNIKTGQWYSTSSWVKI</sequence>